<evidence type="ECO:0000313" key="4">
    <source>
        <dbReference type="Proteomes" id="UP001500298"/>
    </source>
</evidence>
<accession>A0ABP9DBF6</accession>
<dbReference type="Proteomes" id="UP001500298">
    <property type="component" value="Unassembled WGS sequence"/>
</dbReference>
<dbReference type="RefSeq" id="WP_345371284.1">
    <property type="nucleotide sequence ID" value="NZ_BAABJX010000029.1"/>
</dbReference>
<feature type="transmembrane region" description="Helical" evidence="2">
    <location>
        <begin position="12"/>
        <end position="34"/>
    </location>
</feature>
<evidence type="ECO:0000256" key="2">
    <source>
        <dbReference type="SAM" id="Phobius"/>
    </source>
</evidence>
<sequence length="274" mass="29973">MNKDIKDRERRARWISSVLTFFISSGMLLLAVFLTIAPLAGSKAGGGDAQAFEVGIKVGKKDGTTNRPKKAIKQPKTKPKETPKEIIKKPQPKPKTEPQKKTEVVKPNTNESIHVVEENTKKENASEPTEVVEEPVTPSEPEEEDVFTFDDLLGDSDGEAAPPKGEEGSNAGSGVGKGPVDKNGNGTLDIEGWTWIDDPNIKDDTSETGTIEIQIHVDEDGIIRDATVINRLGISYKVAKFYERELIGIQLRSTTARMNQDMTSGVVTFRITAE</sequence>
<reference evidence="4" key="1">
    <citation type="journal article" date="2019" name="Int. J. Syst. Evol. Microbiol.">
        <title>The Global Catalogue of Microorganisms (GCM) 10K type strain sequencing project: providing services to taxonomists for standard genome sequencing and annotation.</title>
        <authorList>
            <consortium name="The Broad Institute Genomics Platform"/>
            <consortium name="The Broad Institute Genome Sequencing Center for Infectious Disease"/>
            <person name="Wu L."/>
            <person name="Ma J."/>
        </authorList>
    </citation>
    <scope>NUCLEOTIDE SEQUENCE [LARGE SCALE GENOMIC DNA]</scope>
    <source>
        <strain evidence="4">JCM 18326</strain>
    </source>
</reference>
<keyword evidence="4" id="KW-1185">Reference proteome</keyword>
<feature type="compositionally biased region" description="Basic and acidic residues" evidence="1">
    <location>
        <begin position="78"/>
        <end position="104"/>
    </location>
</feature>
<gene>
    <name evidence="3" type="ORF">GCM10023331_19110</name>
</gene>
<evidence type="ECO:0000256" key="1">
    <source>
        <dbReference type="SAM" id="MobiDB-lite"/>
    </source>
</evidence>
<dbReference type="EMBL" id="BAABJX010000029">
    <property type="protein sequence ID" value="GAA4834066.1"/>
    <property type="molecule type" value="Genomic_DNA"/>
</dbReference>
<feature type="compositionally biased region" description="Basic and acidic residues" evidence="1">
    <location>
        <begin position="114"/>
        <end position="125"/>
    </location>
</feature>
<keyword evidence="2" id="KW-0812">Transmembrane</keyword>
<protein>
    <recommendedName>
        <fullName evidence="5">Protein TonB, links inner and outer membranes</fullName>
    </recommendedName>
</protein>
<keyword evidence="2" id="KW-0472">Membrane</keyword>
<feature type="compositionally biased region" description="Low complexity" evidence="1">
    <location>
        <begin position="126"/>
        <end position="139"/>
    </location>
</feature>
<name>A0ABP9DBF6_9BACT</name>
<feature type="region of interest" description="Disordered" evidence="1">
    <location>
        <begin position="60"/>
        <end position="186"/>
    </location>
</feature>
<organism evidence="3 4">
    <name type="scientific">Algivirga pacifica</name>
    <dbReference type="NCBI Taxonomy" id="1162670"/>
    <lineage>
        <taxon>Bacteria</taxon>
        <taxon>Pseudomonadati</taxon>
        <taxon>Bacteroidota</taxon>
        <taxon>Cytophagia</taxon>
        <taxon>Cytophagales</taxon>
        <taxon>Flammeovirgaceae</taxon>
        <taxon>Algivirga</taxon>
    </lineage>
</organism>
<feature type="compositionally biased region" description="Acidic residues" evidence="1">
    <location>
        <begin position="140"/>
        <end position="158"/>
    </location>
</feature>
<keyword evidence="2" id="KW-1133">Transmembrane helix</keyword>
<evidence type="ECO:0008006" key="5">
    <source>
        <dbReference type="Google" id="ProtNLM"/>
    </source>
</evidence>
<comment type="caution">
    <text evidence="3">The sequence shown here is derived from an EMBL/GenBank/DDBJ whole genome shotgun (WGS) entry which is preliminary data.</text>
</comment>
<evidence type="ECO:0000313" key="3">
    <source>
        <dbReference type="EMBL" id="GAA4834066.1"/>
    </source>
</evidence>
<proteinExistence type="predicted"/>
<feature type="compositionally biased region" description="Basic residues" evidence="1">
    <location>
        <begin position="67"/>
        <end position="77"/>
    </location>
</feature>